<reference evidence="5 6" key="1">
    <citation type="submission" date="2017-05" db="EMBL/GenBank/DDBJ databases">
        <authorList>
            <person name="Varghese N."/>
            <person name="Submissions S."/>
        </authorList>
    </citation>
    <scope>NUCLEOTIDE SEQUENCE [LARGE SCALE GENOMIC DNA]</scope>
    <source>
        <strain evidence="5 6">DSM 21985</strain>
    </source>
</reference>
<organism evidence="5 6">
    <name type="scientific">Gracilimonas mengyeensis</name>
    <dbReference type="NCBI Taxonomy" id="1302730"/>
    <lineage>
        <taxon>Bacteria</taxon>
        <taxon>Pseudomonadati</taxon>
        <taxon>Balneolota</taxon>
        <taxon>Balneolia</taxon>
        <taxon>Balneolales</taxon>
        <taxon>Balneolaceae</taxon>
        <taxon>Gracilimonas</taxon>
    </lineage>
</organism>
<protein>
    <submittedName>
        <fullName evidence="5">Two-component system, chemotaxis family, response regulator CheY</fullName>
    </submittedName>
</protein>
<dbReference type="GO" id="GO:0000160">
    <property type="term" value="P:phosphorelay signal transduction system"/>
    <property type="evidence" value="ECO:0007669"/>
    <property type="project" value="UniProtKB-KW"/>
</dbReference>
<sequence>MPINILVVDDSAVMRSMIKKTIHRSNVDVGDIYEASNGQEGLDILDQNWLDLLFIDVNMPIMDGMEMLDIIRNTPDTRDLPVLIVSTESNKQRIEWINEHNAGFVHKPFTPEKLREKILSVLGVLD</sequence>
<feature type="modified residue" description="4-aspartylphosphate" evidence="3">
    <location>
        <position position="56"/>
    </location>
</feature>
<evidence type="ECO:0000256" key="1">
    <source>
        <dbReference type="ARBA" id="ARBA00022553"/>
    </source>
</evidence>
<dbReference type="Gene3D" id="3.40.50.2300">
    <property type="match status" value="1"/>
</dbReference>
<dbReference type="PANTHER" id="PTHR44591">
    <property type="entry name" value="STRESS RESPONSE REGULATOR PROTEIN 1"/>
    <property type="match status" value="1"/>
</dbReference>
<keyword evidence="6" id="KW-1185">Reference proteome</keyword>
<evidence type="ECO:0000313" key="6">
    <source>
        <dbReference type="Proteomes" id="UP000317557"/>
    </source>
</evidence>
<feature type="domain" description="Response regulatory" evidence="4">
    <location>
        <begin position="4"/>
        <end position="122"/>
    </location>
</feature>
<dbReference type="InterPro" id="IPR050595">
    <property type="entry name" value="Bact_response_regulator"/>
</dbReference>
<evidence type="ECO:0000256" key="3">
    <source>
        <dbReference type="PROSITE-ProRule" id="PRU00169"/>
    </source>
</evidence>
<keyword evidence="2" id="KW-0902">Two-component regulatory system</keyword>
<gene>
    <name evidence="5" type="ORF">SAMN06265219_107168</name>
</gene>
<evidence type="ECO:0000313" key="5">
    <source>
        <dbReference type="EMBL" id="SMO67486.1"/>
    </source>
</evidence>
<evidence type="ECO:0000256" key="2">
    <source>
        <dbReference type="ARBA" id="ARBA00023012"/>
    </source>
</evidence>
<dbReference type="Proteomes" id="UP000317557">
    <property type="component" value="Unassembled WGS sequence"/>
</dbReference>
<dbReference type="InterPro" id="IPR001789">
    <property type="entry name" value="Sig_transdc_resp-reg_receiver"/>
</dbReference>
<dbReference type="Pfam" id="PF00072">
    <property type="entry name" value="Response_reg"/>
    <property type="match status" value="1"/>
</dbReference>
<name>A0A521D700_9BACT</name>
<proteinExistence type="predicted"/>
<dbReference type="OrthoDB" id="9796457at2"/>
<dbReference type="RefSeq" id="WP_142454404.1">
    <property type="nucleotide sequence ID" value="NZ_FXTP01000007.1"/>
</dbReference>
<dbReference type="AlphaFoldDB" id="A0A521D700"/>
<dbReference type="PANTHER" id="PTHR44591:SF14">
    <property type="entry name" value="PROTEIN PILG"/>
    <property type="match status" value="1"/>
</dbReference>
<dbReference type="EMBL" id="FXTP01000007">
    <property type="protein sequence ID" value="SMO67486.1"/>
    <property type="molecule type" value="Genomic_DNA"/>
</dbReference>
<dbReference type="PROSITE" id="PS50110">
    <property type="entry name" value="RESPONSE_REGULATORY"/>
    <property type="match status" value="1"/>
</dbReference>
<dbReference type="SMART" id="SM00448">
    <property type="entry name" value="REC"/>
    <property type="match status" value="1"/>
</dbReference>
<dbReference type="SUPFAM" id="SSF52172">
    <property type="entry name" value="CheY-like"/>
    <property type="match status" value="1"/>
</dbReference>
<evidence type="ECO:0000259" key="4">
    <source>
        <dbReference type="PROSITE" id="PS50110"/>
    </source>
</evidence>
<keyword evidence="1 3" id="KW-0597">Phosphoprotein</keyword>
<dbReference type="InterPro" id="IPR011006">
    <property type="entry name" value="CheY-like_superfamily"/>
</dbReference>
<accession>A0A521D700</accession>